<dbReference type="Proteomes" id="UP000308671">
    <property type="component" value="Unassembled WGS sequence"/>
</dbReference>
<accession>A0A4S8RBF7</accession>
<dbReference type="AlphaFoldDB" id="A0A4S8RBF7"/>
<evidence type="ECO:0000313" key="1">
    <source>
        <dbReference type="EMBL" id="THV55398.1"/>
    </source>
</evidence>
<organism evidence="1 2">
    <name type="scientific">Botrytis galanthina</name>
    <dbReference type="NCBI Taxonomy" id="278940"/>
    <lineage>
        <taxon>Eukaryota</taxon>
        <taxon>Fungi</taxon>
        <taxon>Dikarya</taxon>
        <taxon>Ascomycota</taxon>
        <taxon>Pezizomycotina</taxon>
        <taxon>Leotiomycetes</taxon>
        <taxon>Helotiales</taxon>
        <taxon>Sclerotiniaceae</taxon>
        <taxon>Botrytis</taxon>
    </lineage>
</organism>
<protein>
    <submittedName>
        <fullName evidence="1">Uncharacterized protein</fullName>
    </submittedName>
</protein>
<reference evidence="1 2" key="1">
    <citation type="submission" date="2017-12" db="EMBL/GenBank/DDBJ databases">
        <title>Comparative genomics of Botrytis spp.</title>
        <authorList>
            <person name="Valero-Jimenez C.A."/>
            <person name="Tapia P."/>
            <person name="Veloso J."/>
            <person name="Silva-Moreno E."/>
            <person name="Staats M."/>
            <person name="Valdes J.H."/>
            <person name="Van Kan J.A.L."/>
        </authorList>
    </citation>
    <scope>NUCLEOTIDE SEQUENCE [LARGE SCALE GENOMIC DNA]</scope>
    <source>
        <strain evidence="1 2">MUCL435</strain>
    </source>
</reference>
<dbReference type="OrthoDB" id="437457at2759"/>
<comment type="caution">
    <text evidence="1">The sequence shown here is derived from an EMBL/GenBank/DDBJ whole genome shotgun (WGS) entry which is preliminary data.</text>
</comment>
<gene>
    <name evidence="1" type="ORF">BGAL_0009g00480</name>
</gene>
<name>A0A4S8RBF7_9HELO</name>
<proteinExistence type="predicted"/>
<keyword evidence="2" id="KW-1185">Reference proteome</keyword>
<dbReference type="EMBL" id="PQXL01000009">
    <property type="protein sequence ID" value="THV55398.1"/>
    <property type="molecule type" value="Genomic_DNA"/>
</dbReference>
<evidence type="ECO:0000313" key="2">
    <source>
        <dbReference type="Proteomes" id="UP000308671"/>
    </source>
</evidence>
<sequence>MSQVFGPIPPPPSTDTSTRDVKAVYIHCLGDRKILGLPKYTEVTISENHVIFTREKPTDISVHMGIPLLTRKTGYVDPRWADKKARVDYASPKNPMSNIKALYLNLRADVENEEYWGWADMEKWDKVIGTVLVARQDKKDITAHEVEGLARFCYYDLSPAMGELGEYIYEDYPKKSDRNKVREKFTKDFMCQAKFEECYGKLKAERVAAGKSSWAAAVSPYSQV</sequence>